<protein>
    <submittedName>
        <fullName evidence="2">Uncharacterized protein</fullName>
    </submittedName>
</protein>
<proteinExistence type="predicted"/>
<accession>A0A2T2XFA2</accession>
<feature type="region of interest" description="Disordered" evidence="1">
    <location>
        <begin position="41"/>
        <end position="61"/>
    </location>
</feature>
<evidence type="ECO:0000313" key="3">
    <source>
        <dbReference type="Proteomes" id="UP000242972"/>
    </source>
</evidence>
<reference evidence="2 3" key="1">
    <citation type="journal article" date="2014" name="BMC Genomics">
        <title>Comparison of environmental and isolate Sulfobacillus genomes reveals diverse carbon, sulfur, nitrogen, and hydrogen metabolisms.</title>
        <authorList>
            <person name="Justice N.B."/>
            <person name="Norman A."/>
            <person name="Brown C.T."/>
            <person name="Singh A."/>
            <person name="Thomas B.C."/>
            <person name="Banfield J.F."/>
        </authorList>
    </citation>
    <scope>NUCLEOTIDE SEQUENCE [LARGE SCALE GENOMIC DNA]</scope>
    <source>
        <strain evidence="2">AMDSBA4</strain>
    </source>
</reference>
<dbReference type="Proteomes" id="UP000242972">
    <property type="component" value="Unassembled WGS sequence"/>
</dbReference>
<sequence>MPIHFSIEGTKKLVLSSYEIAMANRQNEPHFADGVAEKDAQIATGSDPGNPHLNPMGLGGGRVHSPTVSAKWAKCGIRTHAVRTTNNSAARTANSGPALAWAIIHQRVDWQVENSFLLCNDLN</sequence>
<dbReference type="AlphaFoldDB" id="A0A2T2XFA2"/>
<organism evidence="2 3">
    <name type="scientific">Sulfobacillus benefaciens</name>
    <dbReference type="NCBI Taxonomy" id="453960"/>
    <lineage>
        <taxon>Bacteria</taxon>
        <taxon>Bacillati</taxon>
        <taxon>Bacillota</taxon>
        <taxon>Clostridia</taxon>
        <taxon>Eubacteriales</taxon>
        <taxon>Clostridiales Family XVII. Incertae Sedis</taxon>
        <taxon>Sulfobacillus</taxon>
    </lineage>
</organism>
<evidence type="ECO:0000256" key="1">
    <source>
        <dbReference type="SAM" id="MobiDB-lite"/>
    </source>
</evidence>
<gene>
    <name evidence="2" type="ORF">C7B46_11025</name>
</gene>
<comment type="caution">
    <text evidence="2">The sequence shown here is derived from an EMBL/GenBank/DDBJ whole genome shotgun (WGS) entry which is preliminary data.</text>
</comment>
<dbReference type="EMBL" id="PXYW01000025">
    <property type="protein sequence ID" value="PSR33183.1"/>
    <property type="molecule type" value="Genomic_DNA"/>
</dbReference>
<evidence type="ECO:0000313" key="2">
    <source>
        <dbReference type="EMBL" id="PSR33183.1"/>
    </source>
</evidence>
<name>A0A2T2XFA2_9FIRM</name>